<accession>A0AAE3D070</accession>
<evidence type="ECO:0000313" key="3">
    <source>
        <dbReference type="Proteomes" id="UP001196509"/>
    </source>
</evidence>
<gene>
    <name evidence="2" type="ORF">K1W69_09185</name>
</gene>
<feature type="signal peptide" evidence="1">
    <location>
        <begin position="1"/>
        <end position="22"/>
    </location>
</feature>
<evidence type="ECO:0000256" key="1">
    <source>
        <dbReference type="SAM" id="SignalP"/>
    </source>
</evidence>
<reference evidence="2" key="1">
    <citation type="submission" date="2021-08" db="EMBL/GenBank/DDBJ databases">
        <title>Hoeflea bacterium WL0058 sp. nov., isolated from the sediment.</title>
        <authorList>
            <person name="Wang L."/>
            <person name="Zhang D."/>
        </authorList>
    </citation>
    <scope>NUCLEOTIDE SEQUENCE</scope>
    <source>
        <strain evidence="2">WL0058</strain>
    </source>
</reference>
<dbReference type="RefSeq" id="WP_220228069.1">
    <property type="nucleotide sequence ID" value="NZ_JAICBX010000002.1"/>
</dbReference>
<organism evidence="2 3">
    <name type="scientific">Flavimaribacter sediminis</name>
    <dbReference type="NCBI Taxonomy" id="2865987"/>
    <lineage>
        <taxon>Bacteria</taxon>
        <taxon>Pseudomonadati</taxon>
        <taxon>Pseudomonadota</taxon>
        <taxon>Alphaproteobacteria</taxon>
        <taxon>Hyphomicrobiales</taxon>
        <taxon>Rhizobiaceae</taxon>
        <taxon>Flavimaribacter</taxon>
    </lineage>
</organism>
<name>A0AAE3D070_9HYPH</name>
<dbReference type="SUPFAM" id="SSF53474">
    <property type="entry name" value="alpha/beta-Hydrolases"/>
    <property type="match status" value="1"/>
</dbReference>
<comment type="caution">
    <text evidence="2">The sequence shown here is derived from an EMBL/GenBank/DDBJ whole genome shotgun (WGS) entry which is preliminary data.</text>
</comment>
<keyword evidence="3" id="KW-1185">Reference proteome</keyword>
<proteinExistence type="predicted"/>
<evidence type="ECO:0000313" key="2">
    <source>
        <dbReference type="EMBL" id="MBW8637359.1"/>
    </source>
</evidence>
<sequence>MMRFAYCAALIAVMAGFPALVACTTINDGQSVEQALSIAPSVSSAQIYMYRGGFNGVFSTGINEMASDLNSKGVPAKAVSWSAKDKTLAQIRAARAQGRARPIILVGHSLGASVVIAMANDLTEAGIPVDLVITLDPLYATTVPKGVRRFVNFKASGSKENPGSFSPGPGFDGEIVNVDIRNLPKLEKSSHWNIVNQSDLQKRVMREIRNAYHKGG</sequence>
<feature type="chain" id="PRO_5042211763" description="Thioesterase domain-containing protein" evidence="1">
    <location>
        <begin position="23"/>
        <end position="216"/>
    </location>
</feature>
<dbReference type="Gene3D" id="3.40.50.1820">
    <property type="entry name" value="alpha/beta hydrolase"/>
    <property type="match status" value="1"/>
</dbReference>
<protein>
    <recommendedName>
        <fullName evidence="4">Thioesterase domain-containing protein</fullName>
    </recommendedName>
</protein>
<dbReference type="AlphaFoldDB" id="A0AAE3D070"/>
<dbReference type="InterPro" id="IPR029058">
    <property type="entry name" value="AB_hydrolase_fold"/>
</dbReference>
<dbReference type="Proteomes" id="UP001196509">
    <property type="component" value="Unassembled WGS sequence"/>
</dbReference>
<dbReference type="EMBL" id="JAICBX010000002">
    <property type="protein sequence ID" value="MBW8637359.1"/>
    <property type="molecule type" value="Genomic_DNA"/>
</dbReference>
<evidence type="ECO:0008006" key="4">
    <source>
        <dbReference type="Google" id="ProtNLM"/>
    </source>
</evidence>
<dbReference type="PROSITE" id="PS51257">
    <property type="entry name" value="PROKAR_LIPOPROTEIN"/>
    <property type="match status" value="1"/>
</dbReference>
<keyword evidence="1" id="KW-0732">Signal</keyword>